<dbReference type="GO" id="GO:0030424">
    <property type="term" value="C:axon"/>
    <property type="evidence" value="ECO:0007669"/>
    <property type="project" value="TreeGrafter"/>
</dbReference>
<dbReference type="PROSITE" id="PS50209">
    <property type="entry name" value="CARD"/>
    <property type="match status" value="2"/>
</dbReference>
<reference evidence="9" key="1">
    <citation type="submission" date="2025-08" db="UniProtKB">
        <authorList>
            <consortium name="RefSeq"/>
        </authorList>
    </citation>
    <scope>IDENTIFICATION</scope>
    <source>
        <tissue evidence="9">Gonad</tissue>
    </source>
</reference>
<feature type="domain" description="CARD" evidence="5">
    <location>
        <begin position="530"/>
        <end position="619"/>
    </location>
</feature>
<dbReference type="Proteomes" id="UP000515135">
    <property type="component" value="Unplaced"/>
</dbReference>
<dbReference type="InterPro" id="IPR003961">
    <property type="entry name" value="FN3_dom"/>
</dbReference>
<feature type="domain" description="Fibronectin type-III" evidence="7">
    <location>
        <begin position="126"/>
        <end position="226"/>
    </location>
</feature>
<dbReference type="CDD" id="cd00063">
    <property type="entry name" value="FN3"/>
    <property type="match status" value="2"/>
</dbReference>
<dbReference type="Pfam" id="PF00041">
    <property type="entry name" value="fn3"/>
    <property type="match status" value="2"/>
</dbReference>
<organism evidence="8 9">
    <name type="scientific">Branchiostoma belcheri</name>
    <name type="common">Amphioxus</name>
    <dbReference type="NCBI Taxonomy" id="7741"/>
    <lineage>
        <taxon>Eukaryota</taxon>
        <taxon>Metazoa</taxon>
        <taxon>Chordata</taxon>
        <taxon>Cephalochordata</taxon>
        <taxon>Leptocardii</taxon>
        <taxon>Amphioxiformes</taxon>
        <taxon>Branchiostomatidae</taxon>
        <taxon>Branchiostoma</taxon>
    </lineage>
</organism>
<feature type="domain" description="CARD" evidence="5">
    <location>
        <begin position="435"/>
        <end position="527"/>
    </location>
</feature>
<protein>
    <submittedName>
        <fullName evidence="9">Uncharacterized protein LOC109485127</fullName>
    </submittedName>
</protein>
<gene>
    <name evidence="9" type="primary">LOC109485127</name>
</gene>
<dbReference type="SMART" id="SM00060">
    <property type="entry name" value="FN3"/>
    <property type="match status" value="3"/>
</dbReference>
<dbReference type="InterPro" id="IPR013783">
    <property type="entry name" value="Ig-like_fold"/>
</dbReference>
<name>A0A6P4ZSF9_BRABE</name>
<feature type="compositionally biased region" description="Polar residues" evidence="3">
    <location>
        <begin position="736"/>
        <end position="751"/>
    </location>
</feature>
<feature type="domain" description="Ig-like" evidence="6">
    <location>
        <begin position="733"/>
        <end position="821"/>
    </location>
</feature>
<dbReference type="Gene3D" id="2.60.40.10">
    <property type="entry name" value="Immunoglobulins"/>
    <property type="match status" value="4"/>
</dbReference>
<dbReference type="PROSITE" id="PS50835">
    <property type="entry name" value="IG_LIKE"/>
    <property type="match status" value="1"/>
</dbReference>
<dbReference type="OrthoDB" id="10315313at2759"/>
<dbReference type="SUPFAM" id="SSF49265">
    <property type="entry name" value="Fibronectin type III"/>
    <property type="match status" value="2"/>
</dbReference>
<evidence type="ECO:0000313" key="8">
    <source>
        <dbReference type="Proteomes" id="UP000515135"/>
    </source>
</evidence>
<dbReference type="PANTHER" id="PTHR10075:SF100">
    <property type="entry name" value="FASCICLIN-2"/>
    <property type="match status" value="1"/>
</dbReference>
<feature type="domain" description="Fibronectin type-III" evidence="7">
    <location>
        <begin position="13"/>
        <end position="121"/>
    </location>
</feature>
<feature type="domain" description="Fibronectin type-III" evidence="7">
    <location>
        <begin position="268"/>
        <end position="365"/>
    </location>
</feature>
<proteinExistence type="predicted"/>
<dbReference type="GO" id="GO:0098632">
    <property type="term" value="F:cell-cell adhesion mediator activity"/>
    <property type="evidence" value="ECO:0007669"/>
    <property type="project" value="TreeGrafter"/>
</dbReference>
<dbReference type="InterPro" id="IPR011029">
    <property type="entry name" value="DEATH-like_dom_sf"/>
</dbReference>
<keyword evidence="4" id="KW-0472">Membrane</keyword>
<dbReference type="SUPFAM" id="SSF47986">
    <property type="entry name" value="DEATH domain"/>
    <property type="match status" value="2"/>
</dbReference>
<keyword evidence="4" id="KW-1133">Transmembrane helix</keyword>
<evidence type="ECO:0000256" key="4">
    <source>
        <dbReference type="SAM" id="Phobius"/>
    </source>
</evidence>
<keyword evidence="1" id="KW-0677">Repeat</keyword>
<keyword evidence="8" id="KW-1185">Reference proteome</keyword>
<keyword evidence="2" id="KW-0393">Immunoglobulin domain</keyword>
<evidence type="ECO:0000259" key="7">
    <source>
        <dbReference type="PROSITE" id="PS50853"/>
    </source>
</evidence>
<dbReference type="FunFam" id="2.60.40.10:FF:003863">
    <property type="match status" value="1"/>
</dbReference>
<dbReference type="InterPro" id="IPR007110">
    <property type="entry name" value="Ig-like_dom"/>
</dbReference>
<evidence type="ECO:0000259" key="5">
    <source>
        <dbReference type="PROSITE" id="PS50209"/>
    </source>
</evidence>
<dbReference type="InterPro" id="IPR013098">
    <property type="entry name" value="Ig_I-set"/>
</dbReference>
<dbReference type="GO" id="GO:0042981">
    <property type="term" value="P:regulation of apoptotic process"/>
    <property type="evidence" value="ECO:0007669"/>
    <property type="project" value="InterPro"/>
</dbReference>
<evidence type="ECO:0000256" key="2">
    <source>
        <dbReference type="ARBA" id="ARBA00023319"/>
    </source>
</evidence>
<evidence type="ECO:0000313" key="9">
    <source>
        <dbReference type="RefSeq" id="XP_019644120.1"/>
    </source>
</evidence>
<feature type="transmembrane region" description="Helical" evidence="4">
    <location>
        <begin position="377"/>
        <end position="405"/>
    </location>
</feature>
<dbReference type="InterPro" id="IPR036116">
    <property type="entry name" value="FN3_sf"/>
</dbReference>
<evidence type="ECO:0000259" key="6">
    <source>
        <dbReference type="PROSITE" id="PS50835"/>
    </source>
</evidence>
<feature type="region of interest" description="Disordered" evidence="3">
    <location>
        <begin position="719"/>
        <end position="751"/>
    </location>
</feature>
<evidence type="ECO:0000256" key="1">
    <source>
        <dbReference type="ARBA" id="ARBA00022737"/>
    </source>
</evidence>
<dbReference type="SUPFAM" id="SSF48726">
    <property type="entry name" value="Immunoglobulin"/>
    <property type="match status" value="1"/>
</dbReference>
<dbReference type="PANTHER" id="PTHR10075">
    <property type="entry name" value="BASIGIN RELATED"/>
    <property type="match status" value="1"/>
</dbReference>
<dbReference type="CDD" id="cd01671">
    <property type="entry name" value="CARD"/>
    <property type="match status" value="2"/>
</dbReference>
<dbReference type="GO" id="GO:0070593">
    <property type="term" value="P:dendrite self-avoidance"/>
    <property type="evidence" value="ECO:0007669"/>
    <property type="project" value="TreeGrafter"/>
</dbReference>
<evidence type="ECO:0000256" key="3">
    <source>
        <dbReference type="SAM" id="MobiDB-lite"/>
    </source>
</evidence>
<dbReference type="RefSeq" id="XP_019644120.1">
    <property type="nucleotide sequence ID" value="XM_019788561.1"/>
</dbReference>
<dbReference type="GO" id="GO:0005886">
    <property type="term" value="C:plasma membrane"/>
    <property type="evidence" value="ECO:0007669"/>
    <property type="project" value="TreeGrafter"/>
</dbReference>
<dbReference type="AlphaFoldDB" id="A0A6P4ZSF9"/>
<dbReference type="GO" id="GO:0007156">
    <property type="term" value="P:homophilic cell adhesion via plasma membrane adhesion molecules"/>
    <property type="evidence" value="ECO:0007669"/>
    <property type="project" value="TreeGrafter"/>
</dbReference>
<dbReference type="Pfam" id="PF07679">
    <property type="entry name" value="I-set"/>
    <property type="match status" value="1"/>
</dbReference>
<dbReference type="GO" id="GO:0007411">
    <property type="term" value="P:axon guidance"/>
    <property type="evidence" value="ECO:0007669"/>
    <property type="project" value="TreeGrafter"/>
</dbReference>
<dbReference type="InterPro" id="IPR036179">
    <property type="entry name" value="Ig-like_dom_sf"/>
</dbReference>
<keyword evidence="4" id="KW-0812">Transmembrane</keyword>
<dbReference type="InterPro" id="IPR003599">
    <property type="entry name" value="Ig_sub"/>
</dbReference>
<dbReference type="PROSITE" id="PS50853">
    <property type="entry name" value="FN3"/>
    <property type="match status" value="3"/>
</dbReference>
<dbReference type="SMART" id="SM00409">
    <property type="entry name" value="IG"/>
    <property type="match status" value="1"/>
</dbReference>
<sequence length="839" mass="95558">MVHISAPSGVSEAPVGVKFENVGSNTATLRFTQANTNGDNCKEYVVEAQTEFDDIFFTDRLWTQVWRGAPSALRNGRGGSKLLRLTNLKPYTEYRFRVLCLNMYGMGEPSWPTEKNRTLPGAPSRAPGKLGYGNGMAGDVLMSWEPLEESDWGDYTIGYRVRYRRLGTGDKFRVVYIDNPEAAAYAHIQPPAPINVPYECKIAAYNNYSVGPEASWIAYSSSGLPDYPRNLEIIKQTNNSVTMQWDKIPNFNGPIPFWGVRYWREQDRPRAARRNSTIRYKRSVSWWWDTWLRYIPEEEEEDETGFQYARLYDDGLTKVPGPPGKETYILRGLQPSTLYNFQVRANSHPYFGEYSNITRAITLRTGNPWLQGLRGTWWIPILFWFMVTLLIVLLLILSCCCCLWCSVRHRGKPKNELFLLAKTNGKAKNYEVDVMTDYHKGVLKQFRDTIVRYVSPKPVTDHLVNCDALPQAIAGQIEQIEQIEDPDSANERLLDILPNRPDFAFDRFCDGVRPEHPWLSDLLEGEEEEMTDDHRTTLQSHQETLAATVDPHPVISHMEENKYFNPMEAEHLMSLSSKEETNNTVIDMLKDRPDPAFYHYLMCLEKQDTELAAKIGGPDYQVNIKRLQLEMETRANMETVMRMDTRLQPSHMVADGPWDDIDDKSDAESWHIDMPMLKSTDELKTLNTVAVEPEEEKKMSNMLAVEPAETKMTKMDAVDAPNMSSGLDAVQPPPETQSAHPFESQSGSTIEVDNGNPIIIEIVGDAKSVRWLHEGTPLPNNELYQQSTEGEDLHSLFIAEVSGQNQGCYTCEGTTEYGVVNCDIFLKVREPQTETVSQV</sequence>
<accession>A0A6P4ZSF9</accession>
<dbReference type="InterPro" id="IPR001315">
    <property type="entry name" value="CARD"/>
</dbReference>
<dbReference type="KEGG" id="bbel:109485127"/>
<dbReference type="Gene3D" id="1.10.533.10">
    <property type="entry name" value="Death Domain, Fas"/>
    <property type="match status" value="2"/>
</dbReference>
<dbReference type="GeneID" id="109485127"/>